<dbReference type="InterPro" id="IPR022606">
    <property type="entry name" value="DUF2914"/>
</dbReference>
<dbReference type="RefSeq" id="WP_185977731.1">
    <property type="nucleotide sequence ID" value="NZ_JACBGI020000005.1"/>
</dbReference>
<evidence type="ECO:0000259" key="2">
    <source>
        <dbReference type="Pfam" id="PF11141"/>
    </source>
</evidence>
<evidence type="ECO:0000256" key="1">
    <source>
        <dbReference type="SAM" id="MobiDB-lite"/>
    </source>
</evidence>
<feature type="compositionally biased region" description="Polar residues" evidence="1">
    <location>
        <begin position="124"/>
        <end position="137"/>
    </location>
</feature>
<evidence type="ECO:0000313" key="4">
    <source>
        <dbReference type="Proteomes" id="UP001193680"/>
    </source>
</evidence>
<organism evidence="3 4">
    <name type="scientific">Thiomicrorhabdus heinhorstiae</name>
    <dbReference type="NCBI Taxonomy" id="2748010"/>
    <lineage>
        <taxon>Bacteria</taxon>
        <taxon>Pseudomonadati</taxon>
        <taxon>Pseudomonadota</taxon>
        <taxon>Gammaproteobacteria</taxon>
        <taxon>Thiotrichales</taxon>
        <taxon>Piscirickettsiaceae</taxon>
        <taxon>Thiomicrorhabdus</taxon>
    </lineage>
</organism>
<proteinExistence type="predicted"/>
<dbReference type="EMBL" id="JACBGI020000005">
    <property type="protein sequence ID" value="MBF6057580.1"/>
    <property type="molecule type" value="Genomic_DNA"/>
</dbReference>
<sequence>MMRLPDTQNANYLYAFKKGYRAATEGKKLTSMPGTVRRDDVMRGYFMQGWEQAQDEMSTPVQSEQGNNPWKYRAIWTSITLLAGVLTAALIIKDVNKDKVPENASSAAELKTQALTELPPPSINQPAQSAQESSSITPAPLEESLPVQTEPATPPESSETVEPAPSPVSESEEEKTASSLSLLSSEARKDAELNRQEFAETQAGKTDLPPIVASPIKVKAAVLTTDIRGHEPTEHFDNQVPKYVRSLKFFTNLKVDRPQTIYHRWRYQDRIMATIALNIQPGGFRTWSSKNFTSAWQGQWYVEVLNEKRQVVYRKAFTYGAQ</sequence>
<accession>A0ABS0BUX8</accession>
<feature type="compositionally biased region" description="Low complexity" evidence="1">
    <location>
        <begin position="155"/>
        <end position="169"/>
    </location>
</feature>
<feature type="domain" description="DUF2914" evidence="2">
    <location>
        <begin position="259"/>
        <end position="318"/>
    </location>
</feature>
<dbReference type="Proteomes" id="UP001193680">
    <property type="component" value="Unassembled WGS sequence"/>
</dbReference>
<comment type="caution">
    <text evidence="3">The sequence shown here is derived from an EMBL/GenBank/DDBJ whole genome shotgun (WGS) entry which is preliminary data.</text>
</comment>
<feature type="region of interest" description="Disordered" evidence="1">
    <location>
        <begin position="118"/>
        <end position="187"/>
    </location>
</feature>
<protein>
    <submittedName>
        <fullName evidence="3">DUF2914 domain-containing protein</fullName>
    </submittedName>
</protein>
<dbReference type="Pfam" id="PF11141">
    <property type="entry name" value="DUF2914"/>
    <property type="match status" value="1"/>
</dbReference>
<evidence type="ECO:0000313" key="3">
    <source>
        <dbReference type="EMBL" id="MBF6057580.1"/>
    </source>
</evidence>
<reference evidence="3 4" key="1">
    <citation type="submission" date="2020-06" db="EMBL/GenBank/DDBJ databases">
        <authorList>
            <person name="Scott K."/>
        </authorList>
    </citation>
    <scope>NUCLEOTIDE SEQUENCE [LARGE SCALE GENOMIC DNA]</scope>
    <source>
        <strain evidence="3 4">HH1</strain>
    </source>
</reference>
<keyword evidence="4" id="KW-1185">Reference proteome</keyword>
<reference evidence="3 4" key="2">
    <citation type="submission" date="2020-11" db="EMBL/GenBank/DDBJ databases">
        <title>Sulfur oxidizing isolate from Hospital Hole Sinkhole.</title>
        <authorList>
            <person name="Scott K.M."/>
        </authorList>
    </citation>
    <scope>NUCLEOTIDE SEQUENCE [LARGE SCALE GENOMIC DNA]</scope>
    <source>
        <strain evidence="3 4">HH1</strain>
    </source>
</reference>
<gene>
    <name evidence="3" type="ORF">H8792_004430</name>
</gene>
<name>A0ABS0BUX8_9GAMM</name>